<protein>
    <recommendedName>
        <fullName evidence="12">Peptidase M13 N-terminal domain-containing protein</fullName>
    </recommendedName>
</protein>
<evidence type="ECO:0000259" key="10">
    <source>
        <dbReference type="Pfam" id="PF05649"/>
    </source>
</evidence>
<dbReference type="SUPFAM" id="SSF55486">
    <property type="entry name" value="Metalloproteases ('zincins'), catalytic domain"/>
    <property type="match status" value="1"/>
</dbReference>
<dbReference type="EMBL" id="GEDC01015010">
    <property type="protein sequence ID" value="JAS22288.1"/>
    <property type="molecule type" value="Transcribed_RNA"/>
</dbReference>
<feature type="non-terminal residue" evidence="11">
    <location>
        <position position="240"/>
    </location>
</feature>
<dbReference type="PRINTS" id="PR00786">
    <property type="entry name" value="NEPRILYSIN"/>
</dbReference>
<dbReference type="GO" id="GO:0046872">
    <property type="term" value="F:metal ion binding"/>
    <property type="evidence" value="ECO:0007669"/>
    <property type="project" value="UniProtKB-KW"/>
</dbReference>
<evidence type="ECO:0000256" key="1">
    <source>
        <dbReference type="ARBA" id="ARBA00001947"/>
    </source>
</evidence>
<evidence type="ECO:0000259" key="9">
    <source>
        <dbReference type="Pfam" id="PF01431"/>
    </source>
</evidence>
<evidence type="ECO:0008006" key="12">
    <source>
        <dbReference type="Google" id="ProtNLM"/>
    </source>
</evidence>
<dbReference type="PANTHER" id="PTHR11733:SF133">
    <property type="entry name" value="PHOSPHATE-REGULATING NEUTRAL ENDOPEPTIDASE PHEX"/>
    <property type="match status" value="1"/>
</dbReference>
<comment type="similarity">
    <text evidence="3">Belongs to the peptidase M13 family.</text>
</comment>
<dbReference type="Pfam" id="PF01431">
    <property type="entry name" value="Peptidase_M13"/>
    <property type="match status" value="1"/>
</dbReference>
<comment type="cofactor">
    <cofactor evidence="1">
        <name>Zn(2+)</name>
        <dbReference type="ChEBI" id="CHEBI:29105"/>
    </cofactor>
</comment>
<dbReference type="InterPro" id="IPR042089">
    <property type="entry name" value="Peptidase_M13_dom_2"/>
</dbReference>
<feature type="domain" description="Peptidase M13 C-terminal" evidence="9">
    <location>
        <begin position="203"/>
        <end position="240"/>
    </location>
</feature>
<dbReference type="Pfam" id="PF05649">
    <property type="entry name" value="Peptidase_M13_N"/>
    <property type="match status" value="1"/>
</dbReference>
<dbReference type="InterPro" id="IPR008753">
    <property type="entry name" value="Peptidase_M13_N"/>
</dbReference>
<keyword evidence="7" id="KW-0862">Zinc</keyword>
<name>A0A1B6D9C1_9HEMI</name>
<dbReference type="GO" id="GO:0004222">
    <property type="term" value="F:metalloendopeptidase activity"/>
    <property type="evidence" value="ECO:0007669"/>
    <property type="project" value="InterPro"/>
</dbReference>
<evidence type="ECO:0000256" key="3">
    <source>
        <dbReference type="ARBA" id="ARBA00007357"/>
    </source>
</evidence>
<comment type="subcellular location">
    <subcellularLocation>
        <location evidence="2">Cell membrane</location>
        <topology evidence="2">Single-pass type II membrane protein</topology>
    </subcellularLocation>
</comment>
<dbReference type="GO" id="GO:0016485">
    <property type="term" value="P:protein processing"/>
    <property type="evidence" value="ECO:0007669"/>
    <property type="project" value="TreeGrafter"/>
</dbReference>
<dbReference type="InterPro" id="IPR018497">
    <property type="entry name" value="Peptidase_M13_C"/>
</dbReference>
<sequence>EYSEKVIVREMDYLFNLVKLIEETPIKVIANYLHWRFVKMVNRDLNHQMSRLSFEFDKVFSGATEDQPRWLDCVTSTSSLWNFAVGYKYVQLHFNNEAKDSALEMVGNIRSEFLNQISSISWMDYKTSHAAKDKLQSMTQFIGYPHWYNNQSYLENYYKNLEVGPIHFHNVAQAKHHFVMRHLQMLREPIDRYEWPTSPATVNAFYNLQMNSIIFPAGILQPPFFKKGRPEALNYGGIGV</sequence>
<keyword evidence="4" id="KW-0645">Protease</keyword>
<evidence type="ECO:0000256" key="8">
    <source>
        <dbReference type="ARBA" id="ARBA00023049"/>
    </source>
</evidence>
<feature type="non-terminal residue" evidence="11">
    <location>
        <position position="1"/>
    </location>
</feature>
<gene>
    <name evidence="11" type="ORF">g.23726</name>
</gene>
<evidence type="ECO:0000256" key="5">
    <source>
        <dbReference type="ARBA" id="ARBA00022723"/>
    </source>
</evidence>
<reference evidence="11" key="1">
    <citation type="submission" date="2015-12" db="EMBL/GenBank/DDBJ databases">
        <title>De novo transcriptome assembly of four potential Pierce s Disease insect vectors from Arizona vineyards.</title>
        <authorList>
            <person name="Tassone E.E."/>
        </authorList>
    </citation>
    <scope>NUCLEOTIDE SEQUENCE</scope>
</reference>
<evidence type="ECO:0000256" key="6">
    <source>
        <dbReference type="ARBA" id="ARBA00022801"/>
    </source>
</evidence>
<keyword evidence="5" id="KW-0479">Metal-binding</keyword>
<keyword evidence="8" id="KW-0482">Metalloprotease</keyword>
<evidence type="ECO:0000256" key="2">
    <source>
        <dbReference type="ARBA" id="ARBA00004401"/>
    </source>
</evidence>
<dbReference type="AlphaFoldDB" id="A0A1B6D9C1"/>
<keyword evidence="6" id="KW-0378">Hydrolase</keyword>
<feature type="domain" description="Peptidase M13 N-terminal" evidence="10">
    <location>
        <begin position="3"/>
        <end position="145"/>
    </location>
</feature>
<dbReference type="GO" id="GO:0005886">
    <property type="term" value="C:plasma membrane"/>
    <property type="evidence" value="ECO:0007669"/>
    <property type="project" value="UniProtKB-SubCell"/>
</dbReference>
<organism evidence="11">
    <name type="scientific">Clastoptera arizonana</name>
    <name type="common">Arizona spittle bug</name>
    <dbReference type="NCBI Taxonomy" id="38151"/>
    <lineage>
        <taxon>Eukaryota</taxon>
        <taxon>Metazoa</taxon>
        <taxon>Ecdysozoa</taxon>
        <taxon>Arthropoda</taxon>
        <taxon>Hexapoda</taxon>
        <taxon>Insecta</taxon>
        <taxon>Pterygota</taxon>
        <taxon>Neoptera</taxon>
        <taxon>Paraneoptera</taxon>
        <taxon>Hemiptera</taxon>
        <taxon>Auchenorrhyncha</taxon>
        <taxon>Cercopoidea</taxon>
        <taxon>Clastopteridae</taxon>
        <taxon>Clastoptera</taxon>
    </lineage>
</organism>
<evidence type="ECO:0000256" key="4">
    <source>
        <dbReference type="ARBA" id="ARBA00022670"/>
    </source>
</evidence>
<evidence type="ECO:0000256" key="7">
    <source>
        <dbReference type="ARBA" id="ARBA00022833"/>
    </source>
</evidence>
<dbReference type="PROSITE" id="PS51885">
    <property type="entry name" value="NEPRILYSIN"/>
    <property type="match status" value="1"/>
</dbReference>
<dbReference type="Gene3D" id="1.10.1380.10">
    <property type="entry name" value="Neutral endopeptidase , domain2"/>
    <property type="match status" value="1"/>
</dbReference>
<evidence type="ECO:0000313" key="11">
    <source>
        <dbReference type="EMBL" id="JAS22288.1"/>
    </source>
</evidence>
<dbReference type="PANTHER" id="PTHR11733">
    <property type="entry name" value="ZINC METALLOPROTEASE FAMILY M13 NEPRILYSIN-RELATED"/>
    <property type="match status" value="1"/>
</dbReference>
<dbReference type="CDD" id="cd08662">
    <property type="entry name" value="M13"/>
    <property type="match status" value="1"/>
</dbReference>
<accession>A0A1B6D9C1</accession>
<proteinExistence type="inferred from homology"/>
<dbReference type="InterPro" id="IPR000718">
    <property type="entry name" value="Peptidase_M13"/>
</dbReference>